<comment type="caution">
    <text evidence="8">The sequence shown here is derived from an EMBL/GenBank/DDBJ whole genome shotgun (WGS) entry which is preliminary data.</text>
</comment>
<dbReference type="Proteomes" id="UP000177629">
    <property type="component" value="Unassembled WGS sequence"/>
</dbReference>
<proteinExistence type="inferred from homology"/>
<feature type="transmembrane region" description="Helical" evidence="6">
    <location>
        <begin position="6"/>
        <end position="30"/>
    </location>
</feature>
<keyword evidence="5 6" id="KW-0472">Membrane</keyword>
<feature type="transmembrane region" description="Helical" evidence="6">
    <location>
        <begin position="149"/>
        <end position="172"/>
    </location>
</feature>
<feature type="transmembrane region" description="Helical" evidence="6">
    <location>
        <begin position="116"/>
        <end position="143"/>
    </location>
</feature>
<comment type="subcellular location">
    <subcellularLocation>
        <location evidence="1">Membrane</location>
        <topology evidence="1">Multi-pass membrane protein</topology>
    </subcellularLocation>
</comment>
<evidence type="ECO:0000256" key="6">
    <source>
        <dbReference type="SAM" id="Phobius"/>
    </source>
</evidence>
<gene>
    <name evidence="8" type="ORF">A2806_02620</name>
</gene>
<feature type="domain" description="Cytochrome C biogenesis protein transmembrane" evidence="7">
    <location>
        <begin position="6"/>
        <end position="171"/>
    </location>
</feature>
<evidence type="ECO:0000256" key="4">
    <source>
        <dbReference type="ARBA" id="ARBA00022989"/>
    </source>
</evidence>
<evidence type="ECO:0000256" key="1">
    <source>
        <dbReference type="ARBA" id="ARBA00004141"/>
    </source>
</evidence>
<evidence type="ECO:0000256" key="2">
    <source>
        <dbReference type="ARBA" id="ARBA00006143"/>
    </source>
</evidence>
<dbReference type="InterPro" id="IPR051790">
    <property type="entry name" value="Cytochrome_c-biogenesis_DsbD"/>
</dbReference>
<comment type="similarity">
    <text evidence="2">Belongs to the DsbD family.</text>
</comment>
<evidence type="ECO:0000313" key="9">
    <source>
        <dbReference type="Proteomes" id="UP000177629"/>
    </source>
</evidence>
<dbReference type="GO" id="GO:0016020">
    <property type="term" value="C:membrane"/>
    <property type="evidence" value="ECO:0007669"/>
    <property type="project" value="UniProtKB-SubCell"/>
</dbReference>
<keyword evidence="3 6" id="KW-0812">Transmembrane</keyword>
<evidence type="ECO:0000313" key="8">
    <source>
        <dbReference type="EMBL" id="OHA47943.1"/>
    </source>
</evidence>
<evidence type="ECO:0000256" key="5">
    <source>
        <dbReference type="ARBA" id="ARBA00023136"/>
    </source>
</evidence>
<accession>A0A1G2PI46</accession>
<dbReference type="PANTHER" id="PTHR31272:SF4">
    <property type="entry name" value="CYTOCHROME C-TYPE BIOGENESIS PROTEIN HI_1454-RELATED"/>
    <property type="match status" value="1"/>
</dbReference>
<feature type="transmembrane region" description="Helical" evidence="6">
    <location>
        <begin position="257"/>
        <end position="275"/>
    </location>
</feature>
<keyword evidence="4 6" id="KW-1133">Transmembrane helix</keyword>
<dbReference type="GO" id="GO:0017004">
    <property type="term" value="P:cytochrome complex assembly"/>
    <property type="evidence" value="ECO:0007669"/>
    <property type="project" value="InterPro"/>
</dbReference>
<name>A0A1G2PI46_9BACT</name>
<evidence type="ECO:0000259" key="7">
    <source>
        <dbReference type="Pfam" id="PF02683"/>
    </source>
</evidence>
<dbReference type="STRING" id="1802362.A2806_02620"/>
<organism evidence="8 9">
    <name type="scientific">Candidatus Terrybacteria bacterium RIFCSPHIGHO2_01_FULL_48_17</name>
    <dbReference type="NCBI Taxonomy" id="1802362"/>
    <lineage>
        <taxon>Bacteria</taxon>
        <taxon>Candidatus Terryibacteriota</taxon>
    </lineage>
</organism>
<dbReference type="InterPro" id="IPR003834">
    <property type="entry name" value="Cyt_c_assmbl_TM_dom"/>
</dbReference>
<feature type="transmembrane region" description="Helical" evidence="6">
    <location>
        <begin position="77"/>
        <end position="95"/>
    </location>
</feature>
<dbReference type="PANTHER" id="PTHR31272">
    <property type="entry name" value="CYTOCHROME C-TYPE BIOGENESIS PROTEIN HI_1454-RELATED"/>
    <property type="match status" value="1"/>
</dbReference>
<feature type="transmembrane region" description="Helical" evidence="6">
    <location>
        <begin position="200"/>
        <end position="222"/>
    </location>
</feature>
<evidence type="ECO:0000256" key="3">
    <source>
        <dbReference type="ARBA" id="ARBA00022692"/>
    </source>
</evidence>
<protein>
    <recommendedName>
        <fullName evidence="7">Cytochrome C biogenesis protein transmembrane domain-containing protein</fullName>
    </recommendedName>
</protein>
<reference evidence="8 9" key="1">
    <citation type="journal article" date="2016" name="Nat. Commun.">
        <title>Thousands of microbial genomes shed light on interconnected biogeochemical processes in an aquifer system.</title>
        <authorList>
            <person name="Anantharaman K."/>
            <person name="Brown C.T."/>
            <person name="Hug L.A."/>
            <person name="Sharon I."/>
            <person name="Castelle C.J."/>
            <person name="Probst A.J."/>
            <person name="Thomas B.C."/>
            <person name="Singh A."/>
            <person name="Wilkins M.J."/>
            <person name="Karaoz U."/>
            <person name="Brodie E.L."/>
            <person name="Williams K.H."/>
            <person name="Hubbard S.S."/>
            <person name="Banfield J.F."/>
        </authorList>
    </citation>
    <scope>NUCLEOTIDE SEQUENCE [LARGE SCALE GENOMIC DNA]</scope>
</reference>
<sequence length="281" mass="30091">MFTSFSLLTAFVAGVIALFAPCCIGFLLPSYFGTIFKDRKRVLALTGIFALGIFTVFLPIGLGIGAIGSMLTRFHDTFFYLGSAMLMVFGAALLWGKMPMLHVASPKVRRMNIGGIYVLGIFSGIGSSCCAPVFAGVVTISLLSGSAAGGALLAAAYVLGMVAPLFALSWTLDRTRLFDRFTPLQQKVPWQLGPLRSDPILAHVIAGLVFMVSGVVIAWLTATGRIMSSVMWRDPVQTGIPEFVVQSTSWLSIVPNAIWIALFVAGVVALAWAAIRSFKRS</sequence>
<feature type="transmembrane region" description="Helical" evidence="6">
    <location>
        <begin position="42"/>
        <end position="71"/>
    </location>
</feature>
<dbReference type="AlphaFoldDB" id="A0A1G2PI46"/>
<dbReference type="Pfam" id="PF02683">
    <property type="entry name" value="DsbD_TM"/>
    <property type="match status" value="1"/>
</dbReference>
<dbReference type="EMBL" id="MHSS01000011">
    <property type="protein sequence ID" value="OHA47943.1"/>
    <property type="molecule type" value="Genomic_DNA"/>
</dbReference>